<keyword evidence="1" id="KW-0732">Signal</keyword>
<feature type="chain" id="PRO_5035145319" evidence="1">
    <location>
        <begin position="23"/>
        <end position="160"/>
    </location>
</feature>
<comment type="caution">
    <text evidence="2">The sequence shown here is derived from an EMBL/GenBank/DDBJ whole genome shotgun (WGS) entry which is preliminary data.</text>
</comment>
<dbReference type="Proteomes" id="UP000650524">
    <property type="component" value="Unassembled WGS sequence"/>
</dbReference>
<proteinExistence type="predicted"/>
<dbReference type="EMBL" id="JACNJD010000243">
    <property type="protein sequence ID" value="MBC8177895.1"/>
    <property type="molecule type" value="Genomic_DNA"/>
</dbReference>
<gene>
    <name evidence="2" type="ORF">H8E19_10870</name>
</gene>
<reference evidence="2 3" key="1">
    <citation type="submission" date="2020-08" db="EMBL/GenBank/DDBJ databases">
        <title>Bridging the membrane lipid divide: bacteria of the FCB group superphylum have the potential to synthesize archaeal ether lipids.</title>
        <authorList>
            <person name="Villanueva L."/>
            <person name="Von Meijenfeldt F.A.B."/>
            <person name="Westbye A.B."/>
            <person name="Yadav S."/>
            <person name="Hopmans E.C."/>
            <person name="Dutilh B.E."/>
            <person name="Sinninghe Damste J.S."/>
        </authorList>
    </citation>
    <scope>NUCLEOTIDE SEQUENCE [LARGE SCALE GENOMIC DNA]</scope>
    <source>
        <strain evidence="2">NIOZ-UU27</strain>
    </source>
</reference>
<feature type="signal peptide" evidence="1">
    <location>
        <begin position="1"/>
        <end position="22"/>
    </location>
</feature>
<evidence type="ECO:0000313" key="2">
    <source>
        <dbReference type="EMBL" id="MBC8177895.1"/>
    </source>
</evidence>
<protein>
    <submittedName>
        <fullName evidence="2">Uncharacterized protein</fullName>
    </submittedName>
</protein>
<name>A0A8J6N168_9DELT</name>
<evidence type="ECO:0000313" key="3">
    <source>
        <dbReference type="Proteomes" id="UP000650524"/>
    </source>
</evidence>
<dbReference type="AlphaFoldDB" id="A0A8J6N168"/>
<sequence length="160" mass="18156">MIKKAVICVSLFLLVQALISLAAADITRNLFYYPEDYEGKTLVFKEAKIGGPIVKHSRTGVYCLHVEINGKYIPGALYKNQLNFVAVSPELADKLTTRLNRNLKYHKPRHELNLMDRLYSVGACSVRLTAKIQKRFGYWMAIVSKVEFCGKEGTKKDTIK</sequence>
<accession>A0A8J6N168</accession>
<evidence type="ECO:0000256" key="1">
    <source>
        <dbReference type="SAM" id="SignalP"/>
    </source>
</evidence>
<organism evidence="2 3">
    <name type="scientific">Candidatus Desulfacyla euxinica</name>
    <dbReference type="NCBI Taxonomy" id="2841693"/>
    <lineage>
        <taxon>Bacteria</taxon>
        <taxon>Deltaproteobacteria</taxon>
        <taxon>Candidatus Desulfacyla</taxon>
    </lineage>
</organism>